<name>A0AAU9FNL6_DROMD</name>
<dbReference type="AlphaFoldDB" id="A0AAU9FNL6"/>
<keyword evidence="4" id="KW-0540">Nuclease</keyword>
<evidence type="ECO:0000259" key="9">
    <source>
        <dbReference type="Pfam" id="PF13359"/>
    </source>
</evidence>
<dbReference type="InterPro" id="IPR027806">
    <property type="entry name" value="HARBI1_dom"/>
</dbReference>
<sequence>MEKELELINSNLNNALAKLVESKRNQTKDEDSQKRNERIARLLWLHIQHVQLTVITHRRRSQQRSRRRYRLLRSFFMQQMVEMQSNYMQMYAMLRLKRASLEDGESEESDANEESADDQQTVSEDIFPELSDEEFLNKLHITRSTFEALCRQLTPAMRQGGQCGGSSLEISLDKCVALAVYYLASGERLSIISNLFSVPRVKTIKCLKLFCNAVMTTLGKGLRKLPQSEPDCSNVMAGFQKESNMPAALVGILGVCSIPIRANGGPVNKAGQSVMRMEFLLDDRMLFRELRLGHGSKASMMPMFAKAPNRLTDLPQIPINGRLISPFVLVPPQQNYPLRRWVLQRYADPISPHEHDFNEVAERLKELSDCALHRLMSRWHFFIQPLDIRFQTASCIITAAAVLHNLLEQVSEPHMLEWGNAVDVSKFKADPLPDCCDDAEEETERGLRVRDFLARTISSTEI</sequence>
<evidence type="ECO:0000256" key="8">
    <source>
        <dbReference type="SAM" id="MobiDB-lite"/>
    </source>
</evidence>
<evidence type="ECO:0000256" key="3">
    <source>
        <dbReference type="ARBA" id="ARBA00006958"/>
    </source>
</evidence>
<evidence type="ECO:0000256" key="4">
    <source>
        <dbReference type="ARBA" id="ARBA00022722"/>
    </source>
</evidence>
<dbReference type="GO" id="GO:0005634">
    <property type="term" value="C:nucleus"/>
    <property type="evidence" value="ECO:0007669"/>
    <property type="project" value="UniProtKB-SubCell"/>
</dbReference>
<evidence type="ECO:0000313" key="10">
    <source>
        <dbReference type="EMBL" id="BFF97282.1"/>
    </source>
</evidence>
<feature type="region of interest" description="Disordered" evidence="8">
    <location>
        <begin position="102"/>
        <end position="121"/>
    </location>
</feature>
<evidence type="ECO:0000313" key="11">
    <source>
        <dbReference type="Proteomes" id="UP001500889"/>
    </source>
</evidence>
<comment type="subcellular location">
    <subcellularLocation>
        <location evidence="2">Nucleus</location>
    </subcellularLocation>
</comment>
<evidence type="ECO:0000256" key="5">
    <source>
        <dbReference type="ARBA" id="ARBA00022723"/>
    </source>
</evidence>
<dbReference type="GO" id="GO:0046872">
    <property type="term" value="F:metal ion binding"/>
    <property type="evidence" value="ECO:0007669"/>
    <property type="project" value="UniProtKB-KW"/>
</dbReference>
<evidence type="ECO:0000256" key="2">
    <source>
        <dbReference type="ARBA" id="ARBA00004123"/>
    </source>
</evidence>
<protein>
    <recommendedName>
        <fullName evidence="9">DDE Tnp4 domain-containing protein</fullName>
    </recommendedName>
</protein>
<dbReference type="GO" id="GO:0004518">
    <property type="term" value="F:nuclease activity"/>
    <property type="evidence" value="ECO:0007669"/>
    <property type="project" value="UniProtKB-KW"/>
</dbReference>
<dbReference type="Proteomes" id="UP001500889">
    <property type="component" value="Chromosome J"/>
</dbReference>
<keyword evidence="6" id="KW-0378">Hydrolase</keyword>
<proteinExistence type="inferred from homology"/>
<organism evidence="10 11">
    <name type="scientific">Drosophila madeirensis</name>
    <name type="common">Fruit fly</name>
    <dbReference type="NCBI Taxonomy" id="30013"/>
    <lineage>
        <taxon>Eukaryota</taxon>
        <taxon>Metazoa</taxon>
        <taxon>Ecdysozoa</taxon>
        <taxon>Arthropoda</taxon>
        <taxon>Hexapoda</taxon>
        <taxon>Insecta</taxon>
        <taxon>Pterygota</taxon>
        <taxon>Neoptera</taxon>
        <taxon>Endopterygota</taxon>
        <taxon>Diptera</taxon>
        <taxon>Brachycera</taxon>
        <taxon>Muscomorpha</taxon>
        <taxon>Ephydroidea</taxon>
        <taxon>Drosophilidae</taxon>
        <taxon>Drosophila</taxon>
        <taxon>Sophophora</taxon>
    </lineage>
</organism>
<dbReference type="EMBL" id="AP029265">
    <property type="protein sequence ID" value="BFF97282.1"/>
    <property type="molecule type" value="Genomic_DNA"/>
</dbReference>
<keyword evidence="5" id="KW-0479">Metal-binding</keyword>
<reference evidence="10 11" key="1">
    <citation type="submission" date="2024-02" db="EMBL/GenBank/DDBJ databases">
        <title>A chromosome-level genome assembly of Drosophila madeirensis, a fruit fly species endemic to Madeira island.</title>
        <authorList>
            <person name="Tomihara K."/>
            <person name="Llopart A."/>
            <person name="Yamamoto D."/>
        </authorList>
    </citation>
    <scope>NUCLEOTIDE SEQUENCE [LARGE SCALE GENOMIC DNA]</scope>
    <source>
        <strain evidence="10 11">RF1</strain>
    </source>
</reference>
<accession>A0AAU9FNL6</accession>
<dbReference type="PANTHER" id="PTHR22930:SF85">
    <property type="entry name" value="GH03217P-RELATED"/>
    <property type="match status" value="1"/>
</dbReference>
<dbReference type="InterPro" id="IPR045249">
    <property type="entry name" value="HARBI1-like"/>
</dbReference>
<keyword evidence="7" id="KW-0539">Nucleus</keyword>
<keyword evidence="11" id="KW-1185">Reference proteome</keyword>
<evidence type="ECO:0000256" key="7">
    <source>
        <dbReference type="ARBA" id="ARBA00023242"/>
    </source>
</evidence>
<dbReference type="Pfam" id="PF13359">
    <property type="entry name" value="DDE_Tnp_4"/>
    <property type="match status" value="1"/>
</dbReference>
<gene>
    <name evidence="10" type="ORF">DMAD_05725</name>
</gene>
<evidence type="ECO:0000256" key="6">
    <source>
        <dbReference type="ARBA" id="ARBA00022801"/>
    </source>
</evidence>
<dbReference type="GO" id="GO:0016787">
    <property type="term" value="F:hydrolase activity"/>
    <property type="evidence" value="ECO:0007669"/>
    <property type="project" value="UniProtKB-KW"/>
</dbReference>
<comment type="similarity">
    <text evidence="3">Belongs to the HARBI1 family.</text>
</comment>
<feature type="compositionally biased region" description="Acidic residues" evidence="8">
    <location>
        <begin position="102"/>
        <end position="117"/>
    </location>
</feature>
<dbReference type="PANTHER" id="PTHR22930">
    <property type="match status" value="1"/>
</dbReference>
<comment type="cofactor">
    <cofactor evidence="1">
        <name>a divalent metal cation</name>
        <dbReference type="ChEBI" id="CHEBI:60240"/>
    </cofactor>
</comment>
<feature type="domain" description="DDE Tnp4" evidence="9">
    <location>
        <begin position="335"/>
        <end position="405"/>
    </location>
</feature>
<evidence type="ECO:0000256" key="1">
    <source>
        <dbReference type="ARBA" id="ARBA00001968"/>
    </source>
</evidence>